<dbReference type="EMBL" id="LAZR01005023">
    <property type="protein sequence ID" value="KKN03536.1"/>
    <property type="molecule type" value="Genomic_DNA"/>
</dbReference>
<keyword evidence="1" id="KW-1133">Transmembrane helix</keyword>
<sequence length="57" mass="6429">MNILIFIGSILFLLSMTMYFYFGDRSLTPKGFWVDLLMVIMLIASGILLALGVNKLL</sequence>
<keyword evidence="1" id="KW-0812">Transmembrane</keyword>
<feature type="transmembrane region" description="Helical" evidence="1">
    <location>
        <begin position="6"/>
        <end position="22"/>
    </location>
</feature>
<keyword evidence="1" id="KW-0472">Membrane</keyword>
<proteinExistence type="predicted"/>
<feature type="transmembrane region" description="Helical" evidence="1">
    <location>
        <begin position="34"/>
        <end position="53"/>
    </location>
</feature>
<name>A0A0F9PR45_9ZZZZ</name>
<reference evidence="2" key="1">
    <citation type="journal article" date="2015" name="Nature">
        <title>Complex archaea that bridge the gap between prokaryotes and eukaryotes.</title>
        <authorList>
            <person name="Spang A."/>
            <person name="Saw J.H."/>
            <person name="Jorgensen S.L."/>
            <person name="Zaremba-Niedzwiedzka K."/>
            <person name="Martijn J."/>
            <person name="Lind A.E."/>
            <person name="van Eijk R."/>
            <person name="Schleper C."/>
            <person name="Guy L."/>
            <person name="Ettema T.J."/>
        </authorList>
    </citation>
    <scope>NUCLEOTIDE SEQUENCE</scope>
</reference>
<accession>A0A0F9PR45</accession>
<comment type="caution">
    <text evidence="2">The sequence shown here is derived from an EMBL/GenBank/DDBJ whole genome shotgun (WGS) entry which is preliminary data.</text>
</comment>
<evidence type="ECO:0000313" key="2">
    <source>
        <dbReference type="EMBL" id="KKN03536.1"/>
    </source>
</evidence>
<dbReference type="AlphaFoldDB" id="A0A0F9PR45"/>
<evidence type="ECO:0000256" key="1">
    <source>
        <dbReference type="SAM" id="Phobius"/>
    </source>
</evidence>
<protein>
    <submittedName>
        <fullName evidence="2">Uncharacterized protein</fullName>
    </submittedName>
</protein>
<gene>
    <name evidence="2" type="ORF">LCGC14_1106770</name>
</gene>
<organism evidence="2">
    <name type="scientific">marine sediment metagenome</name>
    <dbReference type="NCBI Taxonomy" id="412755"/>
    <lineage>
        <taxon>unclassified sequences</taxon>
        <taxon>metagenomes</taxon>
        <taxon>ecological metagenomes</taxon>
    </lineage>
</organism>